<evidence type="ECO:0000313" key="3">
    <source>
        <dbReference type="EMBL" id="MQY06763.1"/>
    </source>
</evidence>
<keyword evidence="4" id="KW-1185">Reference proteome</keyword>
<dbReference type="EMBL" id="WEGH01000003">
    <property type="protein sequence ID" value="MQY06763.1"/>
    <property type="molecule type" value="Genomic_DNA"/>
</dbReference>
<organism evidence="3 4">
    <name type="scientific">Actinomadura macrotermitis</name>
    <dbReference type="NCBI Taxonomy" id="2585200"/>
    <lineage>
        <taxon>Bacteria</taxon>
        <taxon>Bacillati</taxon>
        <taxon>Actinomycetota</taxon>
        <taxon>Actinomycetes</taxon>
        <taxon>Streptosporangiales</taxon>
        <taxon>Thermomonosporaceae</taxon>
        <taxon>Actinomadura</taxon>
    </lineage>
</organism>
<feature type="transmembrane region" description="Helical" evidence="2">
    <location>
        <begin position="227"/>
        <end position="247"/>
    </location>
</feature>
<name>A0A7K0BZZ0_9ACTN</name>
<dbReference type="RefSeq" id="WP_194293429.1">
    <property type="nucleotide sequence ID" value="NZ_WEGH01000003.1"/>
</dbReference>
<keyword evidence="2" id="KW-1133">Transmembrane helix</keyword>
<feature type="transmembrane region" description="Helical" evidence="2">
    <location>
        <begin position="16"/>
        <end position="36"/>
    </location>
</feature>
<accession>A0A7K0BZZ0</accession>
<feature type="transmembrane region" description="Helical" evidence="2">
    <location>
        <begin position="48"/>
        <end position="70"/>
    </location>
</feature>
<dbReference type="Proteomes" id="UP000487268">
    <property type="component" value="Unassembled WGS sequence"/>
</dbReference>
<proteinExistence type="predicted"/>
<feature type="region of interest" description="Disordered" evidence="1">
    <location>
        <begin position="413"/>
        <end position="432"/>
    </location>
</feature>
<feature type="transmembrane region" description="Helical" evidence="2">
    <location>
        <begin position="91"/>
        <end position="113"/>
    </location>
</feature>
<sequence length="432" mass="44679">MSEFGRVLRVEARRSALLVAVPALAGAGVIAAWLSLVPGVAYWDNSVVALLNAVLLLGPVAAALSAWAAVRERNLDYLRDLTARSPATAALLDLLLLAAGALIAYTAVTAVVVTSTLARAGAGPLHPLGVPVGASALVLHVVAGYLAGRVAPRPATPVAVLALSWPWAMLREPGRSWLSLLPPPAFGRVALFTGLRPGVLADQLVWAAGLTAALVLAYAGWTNRRAFVAVPLAVALAVTAVATVRLASTGGRAVQAAPVAPACREWPLTVCVHPAQRAALPTLTAAAVPLAARLNGTPAGFTRVEQRPLTEPTVVAGGVATVHLDEELAPGYQTRAVRQIRDGLVTARACASPAAVRYRALVDAWLLGEPPPQAPATAAARRFGGWSEDRRRAWLRVHFAAYRDCALRASSFTGPAAGRHKGGKHGSGPSSA</sequence>
<evidence type="ECO:0000256" key="2">
    <source>
        <dbReference type="SAM" id="Phobius"/>
    </source>
</evidence>
<evidence type="ECO:0000256" key="1">
    <source>
        <dbReference type="SAM" id="MobiDB-lite"/>
    </source>
</evidence>
<keyword evidence="2" id="KW-0472">Membrane</keyword>
<feature type="transmembrane region" description="Helical" evidence="2">
    <location>
        <begin position="204"/>
        <end position="221"/>
    </location>
</feature>
<feature type="transmembrane region" description="Helical" evidence="2">
    <location>
        <begin position="125"/>
        <end position="147"/>
    </location>
</feature>
<reference evidence="3 4" key="1">
    <citation type="submission" date="2019-10" db="EMBL/GenBank/DDBJ databases">
        <title>Actinomadura rubteroloni sp. nov. and Actinomadura macrotermitis sp. nov., isolated from the gut of fungus growing-termite Macrotermes natalensis.</title>
        <authorList>
            <person name="Benndorf R."/>
            <person name="Martin K."/>
            <person name="Kuefner M."/>
            <person name="De Beer W."/>
            <person name="Kaster A.-K."/>
            <person name="Vollmers J."/>
            <person name="Poulsen M."/>
            <person name="Beemelmanns C."/>
        </authorList>
    </citation>
    <scope>NUCLEOTIDE SEQUENCE [LARGE SCALE GENOMIC DNA]</scope>
    <source>
        <strain evidence="3 4">RB68</strain>
    </source>
</reference>
<gene>
    <name evidence="3" type="ORF">ACRB68_48590</name>
</gene>
<evidence type="ECO:0000313" key="4">
    <source>
        <dbReference type="Proteomes" id="UP000487268"/>
    </source>
</evidence>
<keyword evidence="2" id="KW-0812">Transmembrane</keyword>
<protein>
    <submittedName>
        <fullName evidence="3">Uncharacterized protein</fullName>
    </submittedName>
</protein>
<dbReference type="AlphaFoldDB" id="A0A7K0BZZ0"/>
<comment type="caution">
    <text evidence="3">The sequence shown here is derived from an EMBL/GenBank/DDBJ whole genome shotgun (WGS) entry which is preliminary data.</text>
</comment>